<proteinExistence type="inferred from homology"/>
<name>A0A317XJL7_9BASI</name>
<keyword evidence="2" id="KW-0489">Methyltransferase</keyword>
<dbReference type="PANTHER" id="PTHR12176:SF84">
    <property type="entry name" value="METHYLTRANSFERASE DOMAIN-CONTAINING PROTEIN"/>
    <property type="match status" value="1"/>
</dbReference>
<comment type="similarity">
    <text evidence="1">Belongs to the methyltransferase superfamily.</text>
</comment>
<keyword evidence="5" id="KW-1185">Reference proteome</keyword>
<dbReference type="Proteomes" id="UP000246740">
    <property type="component" value="Unassembled WGS sequence"/>
</dbReference>
<evidence type="ECO:0000313" key="5">
    <source>
        <dbReference type="Proteomes" id="UP000246740"/>
    </source>
</evidence>
<dbReference type="InParanoid" id="A0A317XJL7"/>
<dbReference type="InterPro" id="IPR051419">
    <property type="entry name" value="Lys/N-term_MeTrsfase_sf"/>
</dbReference>
<dbReference type="EMBL" id="KZ819198">
    <property type="protein sequence ID" value="PWY98516.1"/>
    <property type="molecule type" value="Genomic_DNA"/>
</dbReference>
<sequence>MSRQAKSPGISYHDQGYWDERFTSDPRETKGFEWLSSGNELFERSVEIISAQSEKVPSEQTKILHIGVGTSSLSIQIVRWLHATYPQDWRQRASRIVNVDFSPLSIKFQRQLERDFLKEISESEQRSDHDFIDGTGREQDDLMVYHVVDLLNYKNVQDTLGKCCFHLILDKSTTDSISTAPDLTSDEVVTSVAGKHHADVYKLASSYHRDGAHVKIPWAQILALNLHCVAVDDATWLCHSYSSDRWQDSVQNAEGTLWCWVQKSKLPVAVPNTSADVNAPALYHYIYEMRMTDEPQQTSIQL</sequence>
<dbReference type="Gene3D" id="3.40.50.150">
    <property type="entry name" value="Vaccinia Virus protein VP39"/>
    <property type="match status" value="1"/>
</dbReference>
<protein>
    <recommendedName>
        <fullName evidence="6">Methyltransferase domain-containing protein</fullName>
    </recommendedName>
</protein>
<organism evidence="4 5">
    <name type="scientific">Testicularia cyperi</name>
    <dbReference type="NCBI Taxonomy" id="1882483"/>
    <lineage>
        <taxon>Eukaryota</taxon>
        <taxon>Fungi</taxon>
        <taxon>Dikarya</taxon>
        <taxon>Basidiomycota</taxon>
        <taxon>Ustilaginomycotina</taxon>
        <taxon>Ustilaginomycetes</taxon>
        <taxon>Ustilaginales</taxon>
        <taxon>Anthracoideaceae</taxon>
        <taxon>Testicularia</taxon>
    </lineage>
</organism>
<dbReference type="GO" id="GO:0008168">
    <property type="term" value="F:methyltransferase activity"/>
    <property type="evidence" value="ECO:0007669"/>
    <property type="project" value="UniProtKB-KW"/>
</dbReference>
<evidence type="ECO:0000313" key="4">
    <source>
        <dbReference type="EMBL" id="PWY98516.1"/>
    </source>
</evidence>
<dbReference type="AlphaFoldDB" id="A0A317XJL7"/>
<dbReference type="GO" id="GO:0032259">
    <property type="term" value="P:methylation"/>
    <property type="evidence" value="ECO:0007669"/>
    <property type="project" value="UniProtKB-KW"/>
</dbReference>
<reference evidence="4 5" key="1">
    <citation type="journal article" date="2018" name="Mol. Biol. Evol.">
        <title>Broad Genomic Sampling Reveals a Smut Pathogenic Ancestry of the Fungal Clade Ustilaginomycotina.</title>
        <authorList>
            <person name="Kijpornyongpan T."/>
            <person name="Mondo S.J."/>
            <person name="Barry K."/>
            <person name="Sandor L."/>
            <person name="Lee J."/>
            <person name="Lipzen A."/>
            <person name="Pangilinan J."/>
            <person name="LaButti K."/>
            <person name="Hainaut M."/>
            <person name="Henrissat B."/>
            <person name="Grigoriev I.V."/>
            <person name="Spatafora J.W."/>
            <person name="Aime M.C."/>
        </authorList>
    </citation>
    <scope>NUCLEOTIDE SEQUENCE [LARGE SCALE GENOMIC DNA]</scope>
    <source>
        <strain evidence="4 5">MCA 3645</strain>
    </source>
</reference>
<dbReference type="PANTHER" id="PTHR12176">
    <property type="entry name" value="SAM-DEPENDENT METHYLTRANSFERASE SUPERFAMILY PROTEIN"/>
    <property type="match status" value="1"/>
</dbReference>
<evidence type="ECO:0008006" key="6">
    <source>
        <dbReference type="Google" id="ProtNLM"/>
    </source>
</evidence>
<evidence type="ECO:0000256" key="2">
    <source>
        <dbReference type="ARBA" id="ARBA00022603"/>
    </source>
</evidence>
<accession>A0A317XJL7</accession>
<dbReference type="InterPro" id="IPR029063">
    <property type="entry name" value="SAM-dependent_MTases_sf"/>
</dbReference>
<evidence type="ECO:0000256" key="3">
    <source>
        <dbReference type="ARBA" id="ARBA00022679"/>
    </source>
</evidence>
<keyword evidence="3" id="KW-0808">Transferase</keyword>
<gene>
    <name evidence="4" type="ORF">BCV70DRAFT_33297</name>
</gene>
<evidence type="ECO:0000256" key="1">
    <source>
        <dbReference type="ARBA" id="ARBA00008361"/>
    </source>
</evidence>
<dbReference type="OrthoDB" id="411785at2759"/>